<evidence type="ECO:0000313" key="2">
    <source>
        <dbReference type="Proteomes" id="UP001162741"/>
    </source>
</evidence>
<keyword evidence="2" id="KW-1185">Reference proteome</keyword>
<dbReference type="RefSeq" id="WP_264282417.1">
    <property type="nucleotide sequence ID" value="NZ_CP107006.1"/>
</dbReference>
<reference evidence="1" key="1">
    <citation type="submission" date="2022-10" db="EMBL/GenBank/DDBJ databases">
        <title>Chitinophaga sp. nov., isolated from soil.</title>
        <authorList>
            <person name="Jeon C.O."/>
        </authorList>
    </citation>
    <scope>NUCLEOTIDE SEQUENCE</scope>
    <source>
        <strain evidence="1">R8</strain>
    </source>
</reference>
<dbReference type="Proteomes" id="UP001162741">
    <property type="component" value="Chromosome"/>
</dbReference>
<gene>
    <name evidence="1" type="ORF">MKQ68_05495</name>
</gene>
<organism evidence="1 2">
    <name type="scientific">Chitinophaga horti</name>
    <dbReference type="NCBI Taxonomy" id="2920382"/>
    <lineage>
        <taxon>Bacteria</taxon>
        <taxon>Pseudomonadati</taxon>
        <taxon>Bacteroidota</taxon>
        <taxon>Chitinophagia</taxon>
        <taxon>Chitinophagales</taxon>
        <taxon>Chitinophagaceae</taxon>
        <taxon>Chitinophaga</taxon>
    </lineage>
</organism>
<evidence type="ECO:0008006" key="3">
    <source>
        <dbReference type="Google" id="ProtNLM"/>
    </source>
</evidence>
<proteinExistence type="predicted"/>
<sequence length="191" mass="22262">MTTENFIKQTYDKIKAAVMAFSDEDTDDIYVISFYKSNISDDLRLPMLTVGYNTVTNWKLSAPGEAPSYQEEAKWNYAFWLQNEELNIGGDEDDAFDAWVKTLPFYYSDEEEEADYDEAFEKGVKIQETFMHIVVSLSRRLHEDGVIRKKFGRDVPVIIHELEYYDEPVAWTMKGNPDGLADEFEEWVMAQ</sequence>
<evidence type="ECO:0000313" key="1">
    <source>
        <dbReference type="EMBL" id="UYQ94544.1"/>
    </source>
</evidence>
<dbReference type="EMBL" id="CP107006">
    <property type="protein sequence ID" value="UYQ94544.1"/>
    <property type="molecule type" value="Genomic_DNA"/>
</dbReference>
<protein>
    <recommendedName>
        <fullName evidence="3">DUF4303 domain-containing protein</fullName>
    </recommendedName>
</protein>
<accession>A0ABY6J8D7</accession>
<name>A0ABY6J8D7_9BACT</name>